<dbReference type="EMBL" id="BMAU01021386">
    <property type="protein sequence ID" value="GFY28694.1"/>
    <property type="molecule type" value="Genomic_DNA"/>
</dbReference>
<evidence type="ECO:0000313" key="2">
    <source>
        <dbReference type="Proteomes" id="UP000887159"/>
    </source>
</evidence>
<reference evidence="1" key="1">
    <citation type="submission" date="2020-08" db="EMBL/GenBank/DDBJ databases">
        <title>Multicomponent nature underlies the extraordinary mechanical properties of spider dragline silk.</title>
        <authorList>
            <person name="Kono N."/>
            <person name="Nakamura H."/>
            <person name="Mori M."/>
            <person name="Yoshida Y."/>
            <person name="Ohtoshi R."/>
            <person name="Malay A.D."/>
            <person name="Moran D.A.P."/>
            <person name="Tomita M."/>
            <person name="Numata K."/>
            <person name="Arakawa K."/>
        </authorList>
    </citation>
    <scope>NUCLEOTIDE SEQUENCE</scope>
</reference>
<protein>
    <submittedName>
        <fullName evidence="1">Uncharacterized protein</fullName>
    </submittedName>
</protein>
<evidence type="ECO:0000313" key="1">
    <source>
        <dbReference type="EMBL" id="GFY28694.1"/>
    </source>
</evidence>
<accession>A0A8X6W675</accession>
<organism evidence="1 2">
    <name type="scientific">Trichonephila clavipes</name>
    <name type="common">Golden silk orbweaver</name>
    <name type="synonym">Nephila clavipes</name>
    <dbReference type="NCBI Taxonomy" id="2585209"/>
    <lineage>
        <taxon>Eukaryota</taxon>
        <taxon>Metazoa</taxon>
        <taxon>Ecdysozoa</taxon>
        <taxon>Arthropoda</taxon>
        <taxon>Chelicerata</taxon>
        <taxon>Arachnida</taxon>
        <taxon>Araneae</taxon>
        <taxon>Araneomorphae</taxon>
        <taxon>Entelegynae</taxon>
        <taxon>Araneoidea</taxon>
        <taxon>Nephilidae</taxon>
        <taxon>Trichonephila</taxon>
    </lineage>
</organism>
<dbReference type="Proteomes" id="UP000887159">
    <property type="component" value="Unassembled WGS sequence"/>
</dbReference>
<proteinExistence type="predicted"/>
<keyword evidence="2" id="KW-1185">Reference proteome</keyword>
<name>A0A8X6W675_TRICX</name>
<dbReference type="AlphaFoldDB" id="A0A8X6W675"/>
<sequence>MPTYLCSSKPSIEMCFFILGKRAYFLGQTIVGLCTLHRGVQVYIKERFRVSVDLGEGEQPTRYNQTNNVERHNYRGGEIMVWAETSLGGHTDLHMICGGILTRVIFWDEINDRYW</sequence>
<comment type="caution">
    <text evidence="1">The sequence shown here is derived from an EMBL/GenBank/DDBJ whole genome shotgun (WGS) entry which is preliminary data.</text>
</comment>
<gene>
    <name evidence="1" type="ORF">TNCV_3440611</name>
</gene>